<keyword evidence="3" id="KW-1185">Reference proteome</keyword>
<accession>A0ABW5P0Z0</accession>
<dbReference type="Proteomes" id="UP001597475">
    <property type="component" value="Unassembled WGS sequence"/>
</dbReference>
<keyword evidence="2" id="KW-0540">Nuclease</keyword>
<dbReference type="InterPro" id="IPR011856">
    <property type="entry name" value="tRNA_endonuc-like_dom_sf"/>
</dbReference>
<protein>
    <submittedName>
        <fullName evidence="2">Restriction endonuclease</fullName>
    </submittedName>
</protein>
<dbReference type="PANTHER" id="PTHR30015:SF7">
    <property type="entry name" value="TYPE IV METHYL-DIRECTED RESTRICTION ENZYME ECOKMRR"/>
    <property type="match status" value="1"/>
</dbReference>
<keyword evidence="2" id="KW-0255">Endonuclease</keyword>
<dbReference type="SUPFAM" id="SSF52980">
    <property type="entry name" value="Restriction endonuclease-like"/>
    <property type="match status" value="1"/>
</dbReference>
<dbReference type="PANTHER" id="PTHR30015">
    <property type="entry name" value="MRR RESTRICTION SYSTEM PROTEIN"/>
    <property type="match status" value="1"/>
</dbReference>
<dbReference type="Gene3D" id="3.40.1350.10">
    <property type="match status" value="1"/>
</dbReference>
<evidence type="ECO:0000313" key="3">
    <source>
        <dbReference type="Proteomes" id="UP001597475"/>
    </source>
</evidence>
<dbReference type="GO" id="GO:0004519">
    <property type="term" value="F:endonuclease activity"/>
    <property type="evidence" value="ECO:0007669"/>
    <property type="project" value="UniProtKB-KW"/>
</dbReference>
<sequence length="391" mass="43189">MNKKARTPWFPTYSRAQALLKRMEGVQEQVYKHMNASIGEHMGTPQSQVDWSEPDVWIPKRLHGADQELATHLWTGGSEKLNPRYTEGEMHLARNHGLLDVDGSGKYRLTAVGKSFVADDAKTLRTIDEEEGITHLLSVLATLGSAQRKDIVEPWMTALAPGGDGRSKETMGSKLGDRLSNALERGLLEKQGIKYTLTPKGEKYVGSAVKKSEAAKLILDQALKQHRDEQRARVRELLHQMHHYRFEHLIRDLLEKMGYSNVEVTKQSSDGGIDVVAEFSAGVTSFREAIQVKRLTSNVSSDVVDALRGSLHKARALKGTIFTTSGFTKAALAAATPENVVPITLVPGDKLIDLLVEHELGISLTKVELITGIDEAVFSPHPMSEAEKTQE</sequence>
<feature type="domain" description="Restriction endonuclease type IV Mrr" evidence="1">
    <location>
        <begin position="238"/>
        <end position="355"/>
    </location>
</feature>
<evidence type="ECO:0000259" key="1">
    <source>
        <dbReference type="Pfam" id="PF04471"/>
    </source>
</evidence>
<dbReference type="RefSeq" id="WP_386842296.1">
    <property type="nucleotide sequence ID" value="NZ_JBHUMK010000007.1"/>
</dbReference>
<dbReference type="InterPro" id="IPR011335">
    <property type="entry name" value="Restrct_endonuc-II-like"/>
</dbReference>
<name>A0ABW5P0Z0_9DEIO</name>
<gene>
    <name evidence="2" type="ORF">ACFSR9_01285</name>
</gene>
<comment type="caution">
    <text evidence="2">The sequence shown here is derived from an EMBL/GenBank/DDBJ whole genome shotgun (WGS) entry which is preliminary data.</text>
</comment>
<dbReference type="InterPro" id="IPR007560">
    <property type="entry name" value="Restrct_endonuc_IV_Mrr"/>
</dbReference>
<organism evidence="2 3">
    <name type="scientific">Deinococcus taklimakanensis</name>
    <dbReference type="NCBI Taxonomy" id="536443"/>
    <lineage>
        <taxon>Bacteria</taxon>
        <taxon>Thermotogati</taxon>
        <taxon>Deinococcota</taxon>
        <taxon>Deinococci</taxon>
        <taxon>Deinococcales</taxon>
        <taxon>Deinococcaceae</taxon>
        <taxon>Deinococcus</taxon>
    </lineage>
</organism>
<keyword evidence="2" id="KW-0378">Hydrolase</keyword>
<dbReference type="EMBL" id="JBHUMK010000007">
    <property type="protein sequence ID" value="MFD2608074.1"/>
    <property type="molecule type" value="Genomic_DNA"/>
</dbReference>
<dbReference type="InterPro" id="IPR052906">
    <property type="entry name" value="Type_IV_Methyl-Rstrct_Enzyme"/>
</dbReference>
<proteinExistence type="predicted"/>
<reference evidence="3" key="1">
    <citation type="journal article" date="2019" name="Int. J. Syst. Evol. Microbiol.">
        <title>The Global Catalogue of Microorganisms (GCM) 10K type strain sequencing project: providing services to taxonomists for standard genome sequencing and annotation.</title>
        <authorList>
            <consortium name="The Broad Institute Genomics Platform"/>
            <consortium name="The Broad Institute Genome Sequencing Center for Infectious Disease"/>
            <person name="Wu L."/>
            <person name="Ma J."/>
        </authorList>
    </citation>
    <scope>NUCLEOTIDE SEQUENCE [LARGE SCALE GENOMIC DNA]</scope>
    <source>
        <strain evidence="3">KCTC 33842</strain>
    </source>
</reference>
<evidence type="ECO:0000313" key="2">
    <source>
        <dbReference type="EMBL" id="MFD2608074.1"/>
    </source>
</evidence>
<dbReference type="Pfam" id="PF04471">
    <property type="entry name" value="Mrr_cat"/>
    <property type="match status" value="1"/>
</dbReference>